<keyword evidence="7" id="KW-1185">Reference proteome</keyword>
<evidence type="ECO:0000313" key="7">
    <source>
        <dbReference type="Proteomes" id="UP000006866"/>
    </source>
</evidence>
<dbReference type="KEGG" id="hpk:Hprae_0915"/>
<dbReference type="CDD" id="cd04301">
    <property type="entry name" value="NAT_SF"/>
    <property type="match status" value="1"/>
</dbReference>
<dbReference type="RefSeq" id="WP_014553102.1">
    <property type="nucleotide sequence ID" value="NC_017455.1"/>
</dbReference>
<dbReference type="eggNOG" id="COG0454">
    <property type="taxonomic scope" value="Bacteria"/>
</dbReference>
<feature type="domain" description="N-acetyltransferase" evidence="5">
    <location>
        <begin position="8"/>
        <end position="162"/>
    </location>
</feature>
<sequence>MKDNKSKFKIRFAKEEDSQLILKFIKELADYEKLLDQVEATTEKIKESIFEKKQAEVLIAEVDKKAVGFALFFHNYSTFLGWANLYLEDLYVIPEARGQGYGKKLFKKLAEIAVDRGCKRLDWWCLDWNQSSIDFYKSIGAKAMDEWTVYRLEDQALKKMAK</sequence>
<dbReference type="EMBL" id="CP002175">
    <property type="protein sequence ID" value="ADO77069.1"/>
    <property type="molecule type" value="Genomic_DNA"/>
</dbReference>
<dbReference type="PANTHER" id="PTHR10545:SF29">
    <property type="entry name" value="GH14572P-RELATED"/>
    <property type="match status" value="1"/>
</dbReference>
<dbReference type="Proteomes" id="UP000006866">
    <property type="component" value="Chromosome"/>
</dbReference>
<dbReference type="Gene3D" id="3.40.630.30">
    <property type="match status" value="1"/>
</dbReference>
<dbReference type="GO" id="GO:0008080">
    <property type="term" value="F:N-acetyltransferase activity"/>
    <property type="evidence" value="ECO:0007669"/>
    <property type="project" value="TreeGrafter"/>
</dbReference>
<evidence type="ECO:0000256" key="3">
    <source>
        <dbReference type="ARBA" id="ARBA00023315"/>
    </source>
</evidence>
<keyword evidence="3" id="KW-0012">Acyltransferase</keyword>
<protein>
    <submittedName>
        <fullName evidence="6">GCN5-related N-acetyltransferase</fullName>
    </submittedName>
</protein>
<reference evidence="7" key="1">
    <citation type="submission" date="2010-10" db="EMBL/GenBank/DDBJ databases">
        <title>The complete genome of Halanaerobium praevalens DSM 2228.</title>
        <authorList>
            <consortium name="US DOE Joint Genome Institute (JGI-PGF)"/>
            <person name="Lucas S."/>
            <person name="Copeland A."/>
            <person name="Lapidus A."/>
            <person name="Glavina del Rio T."/>
            <person name="Dalin E."/>
            <person name="Tice H."/>
            <person name="Bruce D."/>
            <person name="Goodwin L."/>
            <person name="Pitluck S."/>
            <person name="Kyrpides N."/>
            <person name="Mavromatis K."/>
            <person name="Ivanova N."/>
            <person name="Ovchinnikova G."/>
            <person name="Chertkov O."/>
            <person name="Detter J.C."/>
            <person name="Han C."/>
            <person name="Larimer F."/>
            <person name="Land M."/>
            <person name="Hauser L."/>
            <person name="Markowitz V."/>
            <person name="Cheng J.-F."/>
            <person name="Hugenholtz P."/>
            <person name="Woyke T."/>
            <person name="Wu D."/>
            <person name="Tindall B."/>
            <person name="Pomrenke H.G."/>
            <person name="Brambilla E."/>
            <person name="Klenk H.-P."/>
            <person name="Eisen J.A."/>
        </authorList>
    </citation>
    <scope>NUCLEOTIDE SEQUENCE [LARGE SCALE GENOMIC DNA]</scope>
    <source>
        <strain evidence="7">ATCC 33744 / DSM 2228 / GSL</strain>
    </source>
</reference>
<dbReference type="HOGENOM" id="CLU_013985_41_3_9"/>
<proteinExistence type="inferred from homology"/>
<reference evidence="6 7" key="2">
    <citation type="journal article" date="2011" name="Stand. Genomic Sci.">
        <title>Complete genome sequence of the extremely halophilic Halanaerobium praevalens type strain (GSL).</title>
        <authorList>
            <person name="Ivanova N."/>
            <person name="Sikorski J."/>
            <person name="Chertkov O."/>
            <person name="Nolan M."/>
            <person name="Lucas S."/>
            <person name="Hammon N."/>
            <person name="Deshpande S."/>
            <person name="Cheng J.F."/>
            <person name="Tapia R."/>
            <person name="Han C."/>
            <person name="Goodwin L."/>
            <person name="Pitluck S."/>
            <person name="Huntemann M."/>
            <person name="Liolios K."/>
            <person name="Pagani I."/>
            <person name="Mavromatis K."/>
            <person name="Ovchinikova G."/>
            <person name="Pati A."/>
            <person name="Chen A."/>
            <person name="Palaniappan K."/>
            <person name="Land M."/>
            <person name="Hauser L."/>
            <person name="Brambilla E.M."/>
            <person name="Kannan K.P."/>
            <person name="Rohde M."/>
            <person name="Tindall B.J."/>
            <person name="Goker M."/>
            <person name="Detter J.C."/>
            <person name="Woyke T."/>
            <person name="Bristow J."/>
            <person name="Eisen J.A."/>
            <person name="Markowitz V."/>
            <person name="Hugenholtz P."/>
            <person name="Kyrpides N.C."/>
            <person name="Klenk H.P."/>
            <person name="Lapidus A."/>
        </authorList>
    </citation>
    <scope>NUCLEOTIDE SEQUENCE [LARGE SCALE GENOMIC DNA]</scope>
    <source>
        <strain evidence="7">ATCC 33744 / DSM 2228 / GSL</strain>
    </source>
</reference>
<name>E3DRM8_HALPG</name>
<dbReference type="FunFam" id="3.40.630.30:FF:000064">
    <property type="entry name" value="GNAT family acetyltransferase"/>
    <property type="match status" value="1"/>
</dbReference>
<organism evidence="6 7">
    <name type="scientific">Halanaerobium praevalens (strain ATCC 33744 / DSM 2228 / GSL)</name>
    <dbReference type="NCBI Taxonomy" id="572479"/>
    <lineage>
        <taxon>Bacteria</taxon>
        <taxon>Bacillati</taxon>
        <taxon>Bacillota</taxon>
        <taxon>Clostridia</taxon>
        <taxon>Halanaerobiales</taxon>
        <taxon>Halanaerobiaceae</taxon>
        <taxon>Halanaerobium</taxon>
    </lineage>
</organism>
<dbReference type="PANTHER" id="PTHR10545">
    <property type="entry name" value="DIAMINE N-ACETYLTRANSFERASE"/>
    <property type="match status" value="1"/>
</dbReference>
<dbReference type="STRING" id="572479.Hprae_0915"/>
<dbReference type="InterPro" id="IPR051016">
    <property type="entry name" value="Diverse_Substrate_AcTransf"/>
</dbReference>
<keyword evidence="2" id="KW-0808">Transferase</keyword>
<dbReference type="InterPro" id="IPR016181">
    <property type="entry name" value="Acyl_CoA_acyltransferase"/>
</dbReference>
<feature type="coiled-coil region" evidence="4">
    <location>
        <begin position="21"/>
        <end position="48"/>
    </location>
</feature>
<gene>
    <name evidence="6" type="ordered locus">Hprae_0915</name>
</gene>
<accession>E3DRM8</accession>
<dbReference type="InterPro" id="IPR000182">
    <property type="entry name" value="GNAT_dom"/>
</dbReference>
<evidence type="ECO:0000256" key="2">
    <source>
        <dbReference type="ARBA" id="ARBA00022679"/>
    </source>
</evidence>
<evidence type="ECO:0000256" key="1">
    <source>
        <dbReference type="ARBA" id="ARBA00008694"/>
    </source>
</evidence>
<comment type="similarity">
    <text evidence="1">Belongs to the acetyltransferase family.</text>
</comment>
<keyword evidence="4" id="KW-0175">Coiled coil</keyword>
<dbReference type="Pfam" id="PF00583">
    <property type="entry name" value="Acetyltransf_1"/>
    <property type="match status" value="1"/>
</dbReference>
<evidence type="ECO:0000313" key="6">
    <source>
        <dbReference type="EMBL" id="ADO77069.1"/>
    </source>
</evidence>
<evidence type="ECO:0000259" key="5">
    <source>
        <dbReference type="PROSITE" id="PS51186"/>
    </source>
</evidence>
<dbReference type="SUPFAM" id="SSF55729">
    <property type="entry name" value="Acyl-CoA N-acyltransferases (Nat)"/>
    <property type="match status" value="1"/>
</dbReference>
<evidence type="ECO:0000256" key="4">
    <source>
        <dbReference type="SAM" id="Coils"/>
    </source>
</evidence>
<dbReference type="OrthoDB" id="9792929at2"/>
<dbReference type="AlphaFoldDB" id="E3DRM8"/>
<dbReference type="PATRIC" id="fig|572479.3.peg.924"/>
<dbReference type="PROSITE" id="PS51186">
    <property type="entry name" value="GNAT"/>
    <property type="match status" value="1"/>
</dbReference>